<gene>
    <name evidence="1" type="ORF">PROPAUS_1055</name>
</gene>
<protein>
    <submittedName>
        <fullName evidence="1">Uncharacterized protein</fullName>
    </submittedName>
</protein>
<proteinExistence type="predicted"/>
<keyword evidence="2" id="KW-1185">Reference proteome</keyword>
<reference evidence="2" key="1">
    <citation type="submission" date="2018-08" db="EMBL/GenBank/DDBJ databases">
        <authorList>
            <person name="Hornung B."/>
        </authorList>
    </citation>
    <scope>NUCLEOTIDE SEQUENCE [LARGE SCALE GENOMIC DNA]</scope>
</reference>
<dbReference type="AlphaFoldDB" id="A0A383S559"/>
<name>A0A383S559_9ACTN</name>
<evidence type="ECO:0000313" key="2">
    <source>
        <dbReference type="Proteomes" id="UP000263928"/>
    </source>
</evidence>
<sequence>MSLIVTEPEEWCTQGTPKPSFIKEQPCVHFFRVDLQALLPRDLNNHEPRIASVFAQRREVSAAIRAISSSGAVTVGIIGRRGPSPRRAMRV</sequence>
<dbReference type="EMBL" id="UNQJ01000005">
    <property type="protein sequence ID" value="SYZ33140.1"/>
    <property type="molecule type" value="Genomic_DNA"/>
</dbReference>
<accession>A0A383S559</accession>
<dbReference type="Proteomes" id="UP000263928">
    <property type="component" value="Unassembled WGS sequence"/>
</dbReference>
<evidence type="ECO:0000313" key="1">
    <source>
        <dbReference type="EMBL" id="SYZ33140.1"/>
    </source>
</evidence>
<organism evidence="1 2">
    <name type="scientific">Propionibacterium australiense</name>
    <dbReference type="NCBI Taxonomy" id="119981"/>
    <lineage>
        <taxon>Bacteria</taxon>
        <taxon>Bacillati</taxon>
        <taxon>Actinomycetota</taxon>
        <taxon>Actinomycetes</taxon>
        <taxon>Propionibacteriales</taxon>
        <taxon>Propionibacteriaceae</taxon>
        <taxon>Propionibacterium</taxon>
    </lineage>
</organism>